<dbReference type="AlphaFoldDB" id="A0AAV4IGV7"/>
<dbReference type="Proteomes" id="UP000762676">
    <property type="component" value="Unassembled WGS sequence"/>
</dbReference>
<organism evidence="2 3">
    <name type="scientific">Elysia marginata</name>
    <dbReference type="NCBI Taxonomy" id="1093978"/>
    <lineage>
        <taxon>Eukaryota</taxon>
        <taxon>Metazoa</taxon>
        <taxon>Spiralia</taxon>
        <taxon>Lophotrochozoa</taxon>
        <taxon>Mollusca</taxon>
        <taxon>Gastropoda</taxon>
        <taxon>Heterobranchia</taxon>
        <taxon>Euthyneura</taxon>
        <taxon>Panpulmonata</taxon>
        <taxon>Sacoglossa</taxon>
        <taxon>Placobranchoidea</taxon>
        <taxon>Plakobranchidae</taxon>
        <taxon>Elysia</taxon>
    </lineage>
</organism>
<evidence type="ECO:0000313" key="2">
    <source>
        <dbReference type="EMBL" id="GFS07827.1"/>
    </source>
</evidence>
<reference evidence="2 3" key="1">
    <citation type="journal article" date="2021" name="Elife">
        <title>Chloroplast acquisition without the gene transfer in kleptoplastic sea slugs, Plakobranchus ocellatus.</title>
        <authorList>
            <person name="Maeda T."/>
            <person name="Takahashi S."/>
            <person name="Yoshida T."/>
            <person name="Shimamura S."/>
            <person name="Takaki Y."/>
            <person name="Nagai Y."/>
            <person name="Toyoda A."/>
            <person name="Suzuki Y."/>
            <person name="Arimoto A."/>
            <person name="Ishii H."/>
            <person name="Satoh N."/>
            <person name="Nishiyama T."/>
            <person name="Hasebe M."/>
            <person name="Maruyama T."/>
            <person name="Minagawa J."/>
            <person name="Obokata J."/>
            <person name="Shigenobu S."/>
        </authorList>
    </citation>
    <scope>NUCLEOTIDE SEQUENCE [LARGE SCALE GENOMIC DNA]</scope>
</reference>
<feature type="compositionally biased region" description="Polar residues" evidence="1">
    <location>
        <begin position="1"/>
        <end position="11"/>
    </location>
</feature>
<feature type="region of interest" description="Disordered" evidence="1">
    <location>
        <begin position="1"/>
        <end position="46"/>
    </location>
</feature>
<comment type="caution">
    <text evidence="2">The sequence shown here is derived from an EMBL/GenBank/DDBJ whole genome shotgun (WGS) entry which is preliminary data.</text>
</comment>
<proteinExistence type="predicted"/>
<feature type="compositionally biased region" description="Basic and acidic residues" evidence="1">
    <location>
        <begin position="30"/>
        <end position="46"/>
    </location>
</feature>
<gene>
    <name evidence="2" type="ORF">ElyMa_004741700</name>
</gene>
<evidence type="ECO:0000256" key="1">
    <source>
        <dbReference type="SAM" id="MobiDB-lite"/>
    </source>
</evidence>
<evidence type="ECO:0000313" key="3">
    <source>
        <dbReference type="Proteomes" id="UP000762676"/>
    </source>
</evidence>
<protein>
    <submittedName>
        <fullName evidence="2">Uncharacterized protein</fullName>
    </submittedName>
</protein>
<keyword evidence="3" id="KW-1185">Reference proteome</keyword>
<accession>A0AAV4IGV7</accession>
<sequence>MAALQTTTFTVQPPPHHHHNSNSNKMSTATKEKDKEKEKEKEREKKLSMYKVEPYKTELRREHIARRRELTRQHFLARERTQVVKHAEGGVEGAMLVGVSAHGPPSLSIANPLQQLYRPSCSRHERVRSEMPRFA</sequence>
<name>A0AAV4IGV7_9GAST</name>
<dbReference type="EMBL" id="BMAT01009513">
    <property type="protein sequence ID" value="GFS07827.1"/>
    <property type="molecule type" value="Genomic_DNA"/>
</dbReference>